<dbReference type="Proteomes" id="UP000464262">
    <property type="component" value="Chromosome 2"/>
</dbReference>
<keyword evidence="2" id="KW-1185">Reference proteome</keyword>
<reference evidence="1 2" key="1">
    <citation type="submission" date="2020-01" db="EMBL/GenBank/DDBJ databases">
        <title>Whole genome and functional gene identification of agarase of Vibrio HN897.</title>
        <authorList>
            <person name="Liu Y."/>
            <person name="Zhao Z."/>
        </authorList>
    </citation>
    <scope>NUCLEOTIDE SEQUENCE [LARGE SCALE GENOMIC DNA]</scope>
    <source>
        <strain evidence="1 2">HN897</strain>
    </source>
</reference>
<gene>
    <name evidence="1" type="ORF">GT360_17745</name>
</gene>
<organism evidence="1 2">
    <name type="scientific">Vibrio astriarenae</name>
    <dbReference type="NCBI Taxonomy" id="1481923"/>
    <lineage>
        <taxon>Bacteria</taxon>
        <taxon>Pseudomonadati</taxon>
        <taxon>Pseudomonadota</taxon>
        <taxon>Gammaproteobacteria</taxon>
        <taxon>Vibrionales</taxon>
        <taxon>Vibrionaceae</taxon>
        <taxon>Vibrio</taxon>
    </lineage>
</organism>
<dbReference type="RefSeq" id="WP_164650283.1">
    <property type="nucleotide sequence ID" value="NZ_CP047476.1"/>
</dbReference>
<dbReference type="AlphaFoldDB" id="A0A7Z2T6P1"/>
<dbReference type="KEGG" id="vas:GT360_17745"/>
<evidence type="ECO:0000313" key="1">
    <source>
        <dbReference type="EMBL" id="QIA65383.1"/>
    </source>
</evidence>
<protein>
    <submittedName>
        <fullName evidence="1">Uncharacterized protein</fullName>
    </submittedName>
</protein>
<accession>A0A7Z2T6P1</accession>
<proteinExistence type="predicted"/>
<sequence>MKRLTKFLFKSEPKVELEVHNRSFGVVPVRYPEPSHAEQLSQYSSYKLDLSKKEQKLIGIDGQSHMLLSYRPDRFFPMTVVRFRRYYCNKDEHTGDLTVCTESMILAHYSVTAGEMHYSIFNYYYVDGDGLLCPSIDYICRFDGSLDGHLECFDRLFADYAKGSFIDNGFIRNHSDWN</sequence>
<name>A0A7Z2T6P1_9VIBR</name>
<evidence type="ECO:0000313" key="2">
    <source>
        <dbReference type="Proteomes" id="UP000464262"/>
    </source>
</evidence>
<dbReference type="EMBL" id="CP047476">
    <property type="protein sequence ID" value="QIA65383.1"/>
    <property type="molecule type" value="Genomic_DNA"/>
</dbReference>